<protein>
    <recommendedName>
        <fullName evidence="1">SIS domain-containing protein</fullName>
    </recommendedName>
</protein>
<dbReference type="InterPro" id="IPR050099">
    <property type="entry name" value="SIS_GmhA/DiaA_subfam"/>
</dbReference>
<proteinExistence type="predicted"/>
<feature type="domain" description="SIS" evidence="1">
    <location>
        <begin position="12"/>
        <end position="169"/>
    </location>
</feature>
<dbReference type="CDD" id="cd05006">
    <property type="entry name" value="SIS_GmhA"/>
    <property type="match status" value="1"/>
</dbReference>
<dbReference type="PROSITE" id="PS51464">
    <property type="entry name" value="SIS"/>
    <property type="match status" value="1"/>
</dbReference>
<reference evidence="2" key="1">
    <citation type="submission" date="2020-11" db="EMBL/GenBank/DDBJ databases">
        <authorList>
            <person name="Tran Van P."/>
        </authorList>
    </citation>
    <scope>NUCLEOTIDE SEQUENCE</scope>
</reference>
<dbReference type="OrthoDB" id="10064079at2759"/>
<feature type="non-terminal residue" evidence="2">
    <location>
        <position position="1"/>
    </location>
</feature>
<dbReference type="SUPFAM" id="SSF53697">
    <property type="entry name" value="SIS domain"/>
    <property type="match status" value="1"/>
</dbReference>
<dbReference type="InterPro" id="IPR005835">
    <property type="entry name" value="NTP_transferase_dom"/>
</dbReference>
<dbReference type="PANTHER" id="PTHR30390:SF6">
    <property type="entry name" value="DNAA INITIATOR-ASSOCIATING PROTEIN DIAA"/>
    <property type="match status" value="1"/>
</dbReference>
<gene>
    <name evidence="2" type="ORF">DSTB1V02_LOCUS14444</name>
</gene>
<dbReference type="EMBL" id="CAJPEV010011868">
    <property type="protein sequence ID" value="CAG0906333.1"/>
    <property type="molecule type" value="Genomic_DNA"/>
</dbReference>
<accession>A0A7R9FTK0</accession>
<dbReference type="Pfam" id="PF00483">
    <property type="entry name" value="NTP_transferase"/>
    <property type="match status" value="1"/>
</dbReference>
<dbReference type="PANTHER" id="PTHR30390">
    <property type="entry name" value="SEDOHEPTULOSE 7-PHOSPHATE ISOMERASE / DNAA INITIATOR-ASSOCIATING FACTOR FOR REPLICATION INITIATION"/>
    <property type="match status" value="1"/>
</dbReference>
<evidence type="ECO:0000313" key="2">
    <source>
        <dbReference type="EMBL" id="CAD7254698.1"/>
    </source>
</evidence>
<dbReference type="InterPro" id="IPR001347">
    <property type="entry name" value="SIS_dom"/>
</dbReference>
<evidence type="ECO:0000313" key="3">
    <source>
        <dbReference type="Proteomes" id="UP000677054"/>
    </source>
</evidence>
<dbReference type="Pfam" id="PF13580">
    <property type="entry name" value="SIS_2"/>
    <property type="match status" value="1"/>
</dbReference>
<dbReference type="GO" id="GO:1901135">
    <property type="term" value="P:carbohydrate derivative metabolic process"/>
    <property type="evidence" value="ECO:0007669"/>
    <property type="project" value="InterPro"/>
</dbReference>
<sequence>MHHRIEEASMQVVKSFQNGCRIYFAGNGGSAADAQHLAAEFTGRFYKDREPLPAEALHVNTSFLTAVANDYSYDEVYQRMIKAQGRAGDVFFGISTSGNSKNVLLAQEEAKRKGMYVISLTGETGGKMKDSCDILFNVPSTDTPRGFGTRLQKVVSDVPKPMAPIQGKPFLHYVFLYLQQYYIQEVVLSVGYLHEVIEDYFKDEYLGIKVRYCVEEKPLGTGGGIKKAFELIENNAFVLNGDTFFDVNLTELDAFHNNTNADFSMSLKHLTEFDRYGTIALENSRVKGFKEKTYTKDGWINGGVYLTSAEVLNRFNLHEQFSLEKDFLERHLD</sequence>
<evidence type="ECO:0000259" key="1">
    <source>
        <dbReference type="PROSITE" id="PS51464"/>
    </source>
</evidence>
<dbReference type="Gene3D" id="3.90.550.10">
    <property type="entry name" value="Spore Coat Polysaccharide Biosynthesis Protein SpsA, Chain A"/>
    <property type="match status" value="1"/>
</dbReference>
<dbReference type="InterPro" id="IPR035461">
    <property type="entry name" value="GmhA/DiaA"/>
</dbReference>
<dbReference type="InterPro" id="IPR046348">
    <property type="entry name" value="SIS_dom_sf"/>
</dbReference>
<dbReference type="EMBL" id="LR911386">
    <property type="protein sequence ID" value="CAD7254698.1"/>
    <property type="molecule type" value="Genomic_DNA"/>
</dbReference>
<organism evidence="2">
    <name type="scientific">Darwinula stevensoni</name>
    <dbReference type="NCBI Taxonomy" id="69355"/>
    <lineage>
        <taxon>Eukaryota</taxon>
        <taxon>Metazoa</taxon>
        <taxon>Ecdysozoa</taxon>
        <taxon>Arthropoda</taxon>
        <taxon>Crustacea</taxon>
        <taxon>Oligostraca</taxon>
        <taxon>Ostracoda</taxon>
        <taxon>Podocopa</taxon>
        <taxon>Podocopida</taxon>
        <taxon>Darwinulocopina</taxon>
        <taxon>Darwinuloidea</taxon>
        <taxon>Darwinulidae</taxon>
        <taxon>Darwinula</taxon>
    </lineage>
</organism>
<dbReference type="SUPFAM" id="SSF53448">
    <property type="entry name" value="Nucleotide-diphospho-sugar transferases"/>
    <property type="match status" value="1"/>
</dbReference>
<keyword evidence="3" id="KW-1185">Reference proteome</keyword>
<dbReference type="Proteomes" id="UP000677054">
    <property type="component" value="Unassembled WGS sequence"/>
</dbReference>
<dbReference type="InterPro" id="IPR029044">
    <property type="entry name" value="Nucleotide-diphossugar_trans"/>
</dbReference>
<name>A0A7R9FTK0_9CRUS</name>
<dbReference type="GO" id="GO:0097367">
    <property type="term" value="F:carbohydrate derivative binding"/>
    <property type="evidence" value="ECO:0007669"/>
    <property type="project" value="InterPro"/>
</dbReference>
<dbReference type="AlphaFoldDB" id="A0A7R9FTK0"/>
<dbReference type="Gene3D" id="3.40.50.10490">
    <property type="entry name" value="Glucose-6-phosphate isomerase like protein, domain 1"/>
    <property type="match status" value="1"/>
</dbReference>